<comment type="caution">
    <text evidence="2">The sequence shown here is derived from an EMBL/GenBank/DDBJ whole genome shotgun (WGS) entry which is preliminary data.</text>
</comment>
<evidence type="ECO:0000259" key="1">
    <source>
        <dbReference type="SMART" id="SM00256"/>
    </source>
</evidence>
<evidence type="ECO:0000313" key="3">
    <source>
        <dbReference type="Proteomes" id="UP000224567"/>
    </source>
</evidence>
<dbReference type="Gene3D" id="1.20.1280.50">
    <property type="match status" value="1"/>
</dbReference>
<dbReference type="SUPFAM" id="SSF81383">
    <property type="entry name" value="F-box domain"/>
    <property type="match status" value="1"/>
</dbReference>
<dbReference type="Pfam" id="PF08268">
    <property type="entry name" value="FBA_3"/>
    <property type="match status" value="1"/>
</dbReference>
<reference evidence="2 3" key="1">
    <citation type="journal article" date="2017" name="Genome Biol.">
        <title>New reference genome sequences of hot pepper reveal the massive evolution of plant disease-resistance genes by retroduplication.</title>
        <authorList>
            <person name="Kim S."/>
            <person name="Park J."/>
            <person name="Yeom S.I."/>
            <person name="Kim Y.M."/>
            <person name="Seo E."/>
            <person name="Kim K.T."/>
            <person name="Kim M.S."/>
            <person name="Lee J.M."/>
            <person name="Cheong K."/>
            <person name="Shin H.S."/>
            <person name="Kim S.B."/>
            <person name="Han K."/>
            <person name="Lee J."/>
            <person name="Park M."/>
            <person name="Lee H.A."/>
            <person name="Lee H.Y."/>
            <person name="Lee Y."/>
            <person name="Oh S."/>
            <person name="Lee J.H."/>
            <person name="Choi E."/>
            <person name="Choi E."/>
            <person name="Lee S.E."/>
            <person name="Jeon J."/>
            <person name="Kim H."/>
            <person name="Choi G."/>
            <person name="Song H."/>
            <person name="Lee J."/>
            <person name="Lee S.C."/>
            <person name="Kwon J.K."/>
            <person name="Lee H.Y."/>
            <person name="Koo N."/>
            <person name="Hong Y."/>
            <person name="Kim R.W."/>
            <person name="Kang W.H."/>
            <person name="Huh J.H."/>
            <person name="Kang B.C."/>
            <person name="Yang T.J."/>
            <person name="Lee Y.H."/>
            <person name="Bennetzen J.L."/>
            <person name="Choi D."/>
        </authorList>
    </citation>
    <scope>NUCLEOTIDE SEQUENCE [LARGE SCALE GENOMIC DNA]</scope>
    <source>
        <strain evidence="3">cv. PBC81</strain>
    </source>
</reference>
<dbReference type="PANTHER" id="PTHR35546:SF112">
    <property type="entry name" value="F-BOX PROTEIN"/>
    <property type="match status" value="1"/>
</dbReference>
<sequence>MFCRKINSFKMAISIPKILHQVNKMPKSKKKITSFSANVLFSNEELLSEILLRVPVKSLVRCKCVSRKWLSLICSPQFTRLRIPRPRPASGIFLYHCSFLTNPFHKFVSFSLENPIPVPLQKFPFLRHDDSHRIFISQSCNGLLLCRTFHNPFMFNESYYIINPTTQQFTTLPKPSSGDVVGMSLAFDPLKSPYYKVICLQISELEPANYQIEIYSSELKKWRVSGPPFPRDYDISFNYGLVYWNGAIYISCNQCFNVEQEKFEKVPILEVQEDHRIVYFGESYGHLHLIQVNRHNLAMYNIYEMNHDGTGWFLKYEVNVEDVVLAFPRMIRRYLETTDFHYYAMNVLNVVRGEREEDTFLILHIPEKALLRYNLVDKSFYKLCDFDNGIHAEESDDEQLAVCLDFGRSSTYQYIESTYCW</sequence>
<accession>A0A2G2WB44</accession>
<dbReference type="Pfam" id="PF00646">
    <property type="entry name" value="F-box"/>
    <property type="match status" value="1"/>
</dbReference>
<dbReference type="InterPro" id="IPR017451">
    <property type="entry name" value="F-box-assoc_interact_dom"/>
</dbReference>
<protein>
    <recommendedName>
        <fullName evidence="1">F-box domain-containing protein</fullName>
    </recommendedName>
</protein>
<dbReference type="NCBIfam" id="TIGR01640">
    <property type="entry name" value="F_box_assoc_1"/>
    <property type="match status" value="1"/>
</dbReference>
<feature type="domain" description="F-box" evidence="1">
    <location>
        <begin position="44"/>
        <end position="82"/>
    </location>
</feature>
<dbReference type="STRING" id="33114.A0A2G2WB44"/>
<dbReference type="Proteomes" id="UP000224567">
    <property type="component" value="Unassembled WGS sequence"/>
</dbReference>
<dbReference type="InterPro" id="IPR055290">
    <property type="entry name" value="At3g26010-like"/>
</dbReference>
<dbReference type="InterPro" id="IPR036047">
    <property type="entry name" value="F-box-like_dom_sf"/>
</dbReference>
<name>A0A2G2WB44_CAPBA</name>
<dbReference type="InterPro" id="IPR013187">
    <property type="entry name" value="F-box-assoc_dom_typ3"/>
</dbReference>
<gene>
    <name evidence="2" type="ORF">CQW23_16489</name>
</gene>
<evidence type="ECO:0000313" key="2">
    <source>
        <dbReference type="EMBL" id="PHT42464.1"/>
    </source>
</evidence>
<dbReference type="SMART" id="SM00256">
    <property type="entry name" value="FBOX"/>
    <property type="match status" value="1"/>
</dbReference>
<dbReference type="InterPro" id="IPR001810">
    <property type="entry name" value="F-box_dom"/>
</dbReference>
<dbReference type="OrthoDB" id="605328at2759"/>
<keyword evidence="3" id="KW-1185">Reference proteome</keyword>
<dbReference type="CDD" id="cd22157">
    <property type="entry name" value="F-box_AtFBW1-like"/>
    <property type="match status" value="1"/>
</dbReference>
<organism evidence="2 3">
    <name type="scientific">Capsicum baccatum</name>
    <name type="common">Peruvian pepper</name>
    <dbReference type="NCBI Taxonomy" id="33114"/>
    <lineage>
        <taxon>Eukaryota</taxon>
        <taxon>Viridiplantae</taxon>
        <taxon>Streptophyta</taxon>
        <taxon>Embryophyta</taxon>
        <taxon>Tracheophyta</taxon>
        <taxon>Spermatophyta</taxon>
        <taxon>Magnoliopsida</taxon>
        <taxon>eudicotyledons</taxon>
        <taxon>Gunneridae</taxon>
        <taxon>Pentapetalae</taxon>
        <taxon>asterids</taxon>
        <taxon>lamiids</taxon>
        <taxon>Solanales</taxon>
        <taxon>Solanaceae</taxon>
        <taxon>Solanoideae</taxon>
        <taxon>Capsiceae</taxon>
        <taxon>Capsicum</taxon>
    </lineage>
</organism>
<dbReference type="AlphaFoldDB" id="A0A2G2WB44"/>
<dbReference type="EMBL" id="MLFT02000007">
    <property type="protein sequence ID" value="PHT42464.1"/>
    <property type="molecule type" value="Genomic_DNA"/>
</dbReference>
<proteinExistence type="predicted"/>
<reference evidence="3" key="2">
    <citation type="journal article" date="2017" name="J. Anim. Genet.">
        <title>Multiple reference genome sequences of hot pepper reveal the massive evolution of plant disease resistance genes by retroduplication.</title>
        <authorList>
            <person name="Kim S."/>
            <person name="Park J."/>
            <person name="Yeom S.-I."/>
            <person name="Kim Y.-M."/>
            <person name="Seo E."/>
            <person name="Kim K.-T."/>
            <person name="Kim M.-S."/>
            <person name="Lee J.M."/>
            <person name="Cheong K."/>
            <person name="Shin H.-S."/>
            <person name="Kim S.-B."/>
            <person name="Han K."/>
            <person name="Lee J."/>
            <person name="Park M."/>
            <person name="Lee H.-A."/>
            <person name="Lee H.-Y."/>
            <person name="Lee Y."/>
            <person name="Oh S."/>
            <person name="Lee J.H."/>
            <person name="Choi E."/>
            <person name="Choi E."/>
            <person name="Lee S.E."/>
            <person name="Jeon J."/>
            <person name="Kim H."/>
            <person name="Choi G."/>
            <person name="Song H."/>
            <person name="Lee J."/>
            <person name="Lee S.-C."/>
            <person name="Kwon J.-K."/>
            <person name="Lee H.-Y."/>
            <person name="Koo N."/>
            <person name="Hong Y."/>
            <person name="Kim R.W."/>
            <person name="Kang W.-H."/>
            <person name="Huh J.H."/>
            <person name="Kang B.-C."/>
            <person name="Yang T.-J."/>
            <person name="Lee Y.-H."/>
            <person name="Bennetzen J.L."/>
            <person name="Choi D."/>
        </authorList>
    </citation>
    <scope>NUCLEOTIDE SEQUENCE [LARGE SCALE GENOMIC DNA]</scope>
    <source>
        <strain evidence="3">cv. PBC81</strain>
    </source>
</reference>
<dbReference type="PANTHER" id="PTHR35546">
    <property type="entry name" value="F-BOX PROTEIN INTERACTION DOMAIN PROTEIN-RELATED"/>
    <property type="match status" value="1"/>
</dbReference>